<evidence type="ECO:0000313" key="1">
    <source>
        <dbReference type="EMBL" id="KAK8217205.1"/>
    </source>
</evidence>
<keyword evidence="2" id="KW-1185">Reference proteome</keyword>
<dbReference type="Proteomes" id="UP001320706">
    <property type="component" value="Unassembled WGS sequence"/>
</dbReference>
<reference evidence="1" key="1">
    <citation type="submission" date="2024-02" db="EMBL/GenBank/DDBJ databases">
        <title>Metagenome Assembled Genome of Zalaria obscura JY119.</title>
        <authorList>
            <person name="Vighnesh L."/>
            <person name="Jagadeeshwari U."/>
            <person name="Venkata Ramana C."/>
            <person name="Sasikala C."/>
        </authorList>
    </citation>
    <scope>NUCLEOTIDE SEQUENCE</scope>
    <source>
        <strain evidence="1">JY119</strain>
    </source>
</reference>
<evidence type="ECO:0000313" key="2">
    <source>
        <dbReference type="Proteomes" id="UP001320706"/>
    </source>
</evidence>
<proteinExistence type="predicted"/>
<name>A0ACC3SKE7_9PEZI</name>
<sequence>MASLLRQIVAGPRARHPEAGLDLCYVTDNIIATSGPSGTYPQLAYRNPLSQLVKFLDDKHGSDWAIWEFRAEGTGYPDSEVYGRVKHYPWPDHHPPPFALIPLIMGSMRNWLKGTDAEGKEGKEGKRVVVVHCKAGKGRSGTVSCSYLISEEGWSVEDALKRFTERRMRPGFGAGVSIPSQLRWVGYVDRWTKHGKRYIERPVEVVEVHVWGLRDGVKVAVEGFVDEGRTIKNFHTFSKEERDLVRGDIKKSNGFADVVTEAMKGKQAGNGTKENSDEPSISEKVMTAAQNSNDPDRLIGSKGGDVVFRPSEPLVIPTSDLNIDFERRNKASYGFTMVTSVAHVWFNTYFEGNGPENGGNPDDSGVFEIEWDAMDGIKGSSRKGTRAFDKMAVVWKTPRGRQSSIVINEPSVDEEVKQTQPADWRGDAAPSTGMDKDLGLRAATPSSASVSRASSVRSHKGETNDGHGPDDEREGVKPYGAEGENEIKAPDSVLPLSKDLPGPTHEVAKGDDPST</sequence>
<dbReference type="EMBL" id="JAMKPW020000006">
    <property type="protein sequence ID" value="KAK8217205.1"/>
    <property type="molecule type" value="Genomic_DNA"/>
</dbReference>
<gene>
    <name evidence="1" type="primary">TEP1</name>
    <name evidence="1" type="ORF">M8818_001457</name>
</gene>
<accession>A0ACC3SKE7</accession>
<protein>
    <submittedName>
        <fullName evidence="1">Telomerase protein component 1</fullName>
    </submittedName>
</protein>
<organism evidence="1 2">
    <name type="scientific">Zalaria obscura</name>
    <dbReference type="NCBI Taxonomy" id="2024903"/>
    <lineage>
        <taxon>Eukaryota</taxon>
        <taxon>Fungi</taxon>
        <taxon>Dikarya</taxon>
        <taxon>Ascomycota</taxon>
        <taxon>Pezizomycotina</taxon>
        <taxon>Dothideomycetes</taxon>
        <taxon>Dothideomycetidae</taxon>
        <taxon>Dothideales</taxon>
        <taxon>Zalariaceae</taxon>
        <taxon>Zalaria</taxon>
    </lineage>
</organism>
<comment type="caution">
    <text evidence="1">The sequence shown here is derived from an EMBL/GenBank/DDBJ whole genome shotgun (WGS) entry which is preliminary data.</text>
</comment>